<dbReference type="PANTHER" id="PTHR43107:SF15">
    <property type="entry name" value="FATTY ACID TRANSPORT PROTEIN 3, ISOFORM A"/>
    <property type="match status" value="1"/>
</dbReference>
<dbReference type="SUPFAM" id="SSF56801">
    <property type="entry name" value="Acetyl-CoA synthetase-like"/>
    <property type="match status" value="1"/>
</dbReference>
<evidence type="ECO:0000256" key="1">
    <source>
        <dbReference type="ARBA" id="ARBA00004651"/>
    </source>
</evidence>
<dbReference type="EMBL" id="JAACXV010000410">
    <property type="protein sequence ID" value="KAF7277985.1"/>
    <property type="molecule type" value="Genomic_DNA"/>
</dbReference>
<keyword evidence="4" id="KW-1003">Cell membrane</keyword>
<dbReference type="PANTHER" id="PTHR43107">
    <property type="entry name" value="LONG-CHAIN FATTY ACID TRANSPORT PROTEIN"/>
    <property type="match status" value="1"/>
</dbReference>
<keyword evidence="5" id="KW-0436">Ligase</keyword>
<evidence type="ECO:0000256" key="5">
    <source>
        <dbReference type="ARBA" id="ARBA00022598"/>
    </source>
</evidence>
<keyword evidence="7" id="KW-0547">Nucleotide-binding</keyword>
<evidence type="ECO:0000256" key="7">
    <source>
        <dbReference type="ARBA" id="ARBA00022741"/>
    </source>
</evidence>
<reference evidence="24" key="1">
    <citation type="submission" date="2020-08" db="EMBL/GenBank/DDBJ databases">
        <title>Genome sequencing and assembly of the red palm weevil Rhynchophorus ferrugineus.</title>
        <authorList>
            <person name="Dias G.B."/>
            <person name="Bergman C.M."/>
            <person name="Manee M."/>
        </authorList>
    </citation>
    <scope>NUCLEOTIDE SEQUENCE</scope>
    <source>
        <strain evidence="24">AA-2017</strain>
        <tissue evidence="24">Whole larva</tissue>
    </source>
</reference>
<comment type="subcellular location">
    <subcellularLocation>
        <location evidence="1">Cell membrane</location>
        <topology evidence="1">Multi-pass membrane protein</topology>
    </subcellularLocation>
    <subcellularLocation>
        <location evidence="17">Peroxisome membrane</location>
    </subcellularLocation>
</comment>
<feature type="domain" description="AMP-dependent synthetase/ligase" evidence="22">
    <location>
        <begin position="65"/>
        <end position="378"/>
    </location>
</feature>
<evidence type="ECO:0000256" key="2">
    <source>
        <dbReference type="ARBA" id="ARBA00006432"/>
    </source>
</evidence>
<keyword evidence="8" id="KW-0276">Fatty acid metabolism</keyword>
<dbReference type="GO" id="GO:0044539">
    <property type="term" value="P:long-chain fatty acid import into cell"/>
    <property type="evidence" value="ECO:0007669"/>
    <property type="project" value="TreeGrafter"/>
</dbReference>
<comment type="function">
    <text evidence="19">Acyl-CoA synthetase required for both the import of long chain fatty acids (LCFAs) (C14-C18) and the activation very long chain fatty acids (VLCFAs) (C20-C26) by esterification of the fatty acids into metabolically active CoA-thioesters for subsequent degradation or incorporation into phospholipids. The transport and fatty acyl-CoA synthetase activities are genetically separable and are thus independent activities. Esterifies VLCFAs in the peroxisome matrix. The VLCFAs are actively transported into peroxisomes by a PXA1-PXA2 heterodimeric transporter in the peroxisomal membrane.</text>
</comment>
<dbReference type="InterPro" id="IPR045851">
    <property type="entry name" value="AMP-bd_C_sf"/>
</dbReference>
<dbReference type="GO" id="GO:0005886">
    <property type="term" value="C:plasma membrane"/>
    <property type="evidence" value="ECO:0007669"/>
    <property type="project" value="UniProtKB-SubCell"/>
</dbReference>
<dbReference type="InterPro" id="IPR000873">
    <property type="entry name" value="AMP-dep_synth/lig_dom"/>
</dbReference>
<evidence type="ECO:0000256" key="16">
    <source>
        <dbReference type="ARBA" id="ARBA00041297"/>
    </source>
</evidence>
<organism evidence="24 25">
    <name type="scientific">Rhynchophorus ferrugineus</name>
    <name type="common">Red palm weevil</name>
    <name type="synonym">Curculio ferrugineus</name>
    <dbReference type="NCBI Taxonomy" id="354439"/>
    <lineage>
        <taxon>Eukaryota</taxon>
        <taxon>Metazoa</taxon>
        <taxon>Ecdysozoa</taxon>
        <taxon>Arthropoda</taxon>
        <taxon>Hexapoda</taxon>
        <taxon>Insecta</taxon>
        <taxon>Pterygota</taxon>
        <taxon>Neoptera</taxon>
        <taxon>Endopterygota</taxon>
        <taxon>Coleoptera</taxon>
        <taxon>Polyphaga</taxon>
        <taxon>Cucujiformia</taxon>
        <taxon>Curculionidae</taxon>
        <taxon>Dryophthorinae</taxon>
        <taxon>Rhynchophorus</taxon>
    </lineage>
</organism>
<dbReference type="PROSITE" id="PS00455">
    <property type="entry name" value="AMP_BINDING"/>
    <property type="match status" value="1"/>
</dbReference>
<evidence type="ECO:0000256" key="18">
    <source>
        <dbReference type="ARBA" id="ARBA00048666"/>
    </source>
</evidence>
<keyword evidence="6" id="KW-0812">Transmembrane</keyword>
<evidence type="ECO:0000259" key="22">
    <source>
        <dbReference type="Pfam" id="PF00501"/>
    </source>
</evidence>
<sequence length="612" mass="69805">MAIYVLSCVLIVVLFILSRLIKHRGYVYRVFKTLPRDLRTLKKLIEIYFKLRKIQKRHVTLISLFQETVSRNPHKVAFYFEDQKWTFRELDIHTNRIAHYFKHKGFKKNDIVSLLHDNSPEYVAIWLGLAKLGVLTAFINTNLVFGSLCHCIQVAKSKALIFSSNYKTAVSSIQDSIKDVTLFEYNEELKHVLLSECTTAPEEIQNIDFRDYLCYIYTSGTTGLPKAAPLSHKRLILNTIGISHLLDFKEEDTVYNPLPLYHIAGGQFGISVALISGTTVVLRKKFSVTQYWTDCEKFGCTISLFIGEMCRYLLSAHKPGTPMQHNVTKMLGNGLRSQIWDEFIETFKIKHLYEIYGSTEGNTALVNTDNRKGSIGFLPIWAKPILSEVILRCDLETGEIIRNSNGLCIRCEDNEAGLMAVKISNKKEFLGYTDQQSTDKKIIRDVFVKGDKYFNTGDIIIQDEWGYLYFKDRTGDTFRWKGENVATNEVEDVISRALNFKDVIVLGVEIPGTEGRAGLAAIVDDDMDINVKALAQTLKSRLPAYAIPLFLRVIPSAPLTGTFKLQKTSLKKQGYNIHEVADPLYFYSASQVDYIPLDKNLYNDIIKKKIKL</sequence>
<proteinExistence type="inferred from homology"/>
<evidence type="ECO:0000313" key="24">
    <source>
        <dbReference type="EMBL" id="KAF7277985.1"/>
    </source>
</evidence>
<keyword evidence="11" id="KW-0445">Lipid transport</keyword>
<feature type="domain" description="AMP-binding enzyme C-terminal" evidence="23">
    <location>
        <begin position="489"/>
        <end position="564"/>
    </location>
</feature>
<dbReference type="EC" id="6.2.1.3" evidence="14"/>
<dbReference type="InterPro" id="IPR025110">
    <property type="entry name" value="AMP-bd_C"/>
</dbReference>
<evidence type="ECO:0000259" key="23">
    <source>
        <dbReference type="Pfam" id="PF13193"/>
    </source>
</evidence>
<evidence type="ECO:0000256" key="21">
    <source>
        <dbReference type="ARBA" id="ARBA00078285"/>
    </source>
</evidence>
<evidence type="ECO:0000256" key="19">
    <source>
        <dbReference type="ARBA" id="ARBA00060276"/>
    </source>
</evidence>
<keyword evidence="10" id="KW-1133">Transmembrane helix</keyword>
<evidence type="ECO:0000256" key="8">
    <source>
        <dbReference type="ARBA" id="ARBA00022832"/>
    </source>
</evidence>
<dbReference type="InterPro" id="IPR020845">
    <property type="entry name" value="AMP-binding_CS"/>
</dbReference>
<name>A0A834IBK1_RHYFE</name>
<keyword evidence="12" id="KW-0472">Membrane</keyword>
<dbReference type="EMBL" id="JAACXV010000410">
    <property type="protein sequence ID" value="KAF7277986.1"/>
    <property type="molecule type" value="Genomic_DNA"/>
</dbReference>
<comment type="caution">
    <text evidence="24">The sequence shown here is derived from an EMBL/GenBank/DDBJ whole genome shotgun (WGS) entry which is preliminary data.</text>
</comment>
<dbReference type="Gene3D" id="3.30.300.30">
    <property type="match status" value="1"/>
</dbReference>
<protein>
    <recommendedName>
        <fullName evidence="20">Very long-chain fatty acid transport protein</fullName>
        <ecNumber evidence="14">6.2.1.3</ecNumber>
    </recommendedName>
    <alternativeName>
        <fullName evidence="16">Long-chain-fatty-acid--CoA ligase</fullName>
    </alternativeName>
    <alternativeName>
        <fullName evidence="21">Very-long-chain acyl-CoA synthetase</fullName>
    </alternativeName>
</protein>
<evidence type="ECO:0000256" key="11">
    <source>
        <dbReference type="ARBA" id="ARBA00023055"/>
    </source>
</evidence>
<dbReference type="Gene3D" id="3.40.50.12780">
    <property type="entry name" value="N-terminal domain of ligase-like"/>
    <property type="match status" value="1"/>
</dbReference>
<dbReference type="GO" id="GO:0004467">
    <property type="term" value="F:long-chain fatty acid-CoA ligase activity"/>
    <property type="evidence" value="ECO:0007669"/>
    <property type="project" value="UniProtKB-EC"/>
</dbReference>
<keyword evidence="25" id="KW-1185">Reference proteome</keyword>
<dbReference type="GO" id="GO:0005324">
    <property type="term" value="F:long-chain fatty acid transmembrane transporter activity"/>
    <property type="evidence" value="ECO:0007669"/>
    <property type="project" value="TreeGrafter"/>
</dbReference>
<dbReference type="InterPro" id="IPR042099">
    <property type="entry name" value="ANL_N_sf"/>
</dbReference>
<evidence type="ECO:0000256" key="12">
    <source>
        <dbReference type="ARBA" id="ARBA00023136"/>
    </source>
</evidence>
<evidence type="ECO:0000256" key="9">
    <source>
        <dbReference type="ARBA" id="ARBA00022840"/>
    </source>
</evidence>
<keyword evidence="3" id="KW-0813">Transport</keyword>
<evidence type="ECO:0000256" key="13">
    <source>
        <dbReference type="ARBA" id="ARBA00023140"/>
    </source>
</evidence>
<dbReference type="AlphaFoldDB" id="A0A834IBK1"/>
<keyword evidence="8" id="KW-0443">Lipid metabolism</keyword>
<evidence type="ECO:0000256" key="10">
    <source>
        <dbReference type="ARBA" id="ARBA00022989"/>
    </source>
</evidence>
<dbReference type="Proteomes" id="UP000625711">
    <property type="component" value="Unassembled WGS sequence"/>
</dbReference>
<dbReference type="Pfam" id="PF13193">
    <property type="entry name" value="AMP-binding_C"/>
    <property type="match status" value="1"/>
</dbReference>
<evidence type="ECO:0000256" key="15">
    <source>
        <dbReference type="ARBA" id="ARBA00036527"/>
    </source>
</evidence>
<dbReference type="OrthoDB" id="288590at2759"/>
<comment type="similarity">
    <text evidence="2">Belongs to the ATP-dependent AMP-binding enzyme family.</text>
</comment>
<evidence type="ECO:0000256" key="3">
    <source>
        <dbReference type="ARBA" id="ARBA00022448"/>
    </source>
</evidence>
<evidence type="ECO:0000256" key="20">
    <source>
        <dbReference type="ARBA" id="ARBA00068795"/>
    </source>
</evidence>
<dbReference type="FunFam" id="3.40.50.12780:FF:000019">
    <property type="entry name" value="Long-chain fatty acid transporter"/>
    <property type="match status" value="1"/>
</dbReference>
<evidence type="ECO:0000313" key="25">
    <source>
        <dbReference type="Proteomes" id="UP000625711"/>
    </source>
</evidence>
<comment type="catalytic activity">
    <reaction evidence="18">
        <text>tetracosanoate + ATP + CoA = tetracosanoyl-CoA + AMP + diphosphate</text>
        <dbReference type="Rhea" id="RHEA:33639"/>
        <dbReference type="ChEBI" id="CHEBI:30616"/>
        <dbReference type="ChEBI" id="CHEBI:31014"/>
        <dbReference type="ChEBI" id="CHEBI:33019"/>
        <dbReference type="ChEBI" id="CHEBI:57287"/>
        <dbReference type="ChEBI" id="CHEBI:65052"/>
        <dbReference type="ChEBI" id="CHEBI:456215"/>
    </reaction>
    <physiologicalReaction direction="left-to-right" evidence="18">
        <dbReference type="Rhea" id="RHEA:33640"/>
    </physiologicalReaction>
</comment>
<keyword evidence="9" id="KW-0067">ATP-binding</keyword>
<keyword evidence="13" id="KW-0576">Peroxisome</keyword>
<dbReference type="NCBIfam" id="NF006134">
    <property type="entry name" value="PRK08279.1"/>
    <property type="match status" value="1"/>
</dbReference>
<gene>
    <name evidence="24" type="ORF">GWI33_008982</name>
</gene>
<comment type="catalytic activity">
    <reaction evidence="15">
        <text>a very long-chain fatty acid + ATP + CoA = a very long-chain fatty acyl-CoA + AMP + diphosphate</text>
        <dbReference type="Rhea" id="RHEA:54536"/>
        <dbReference type="ChEBI" id="CHEBI:30616"/>
        <dbReference type="ChEBI" id="CHEBI:33019"/>
        <dbReference type="ChEBI" id="CHEBI:57287"/>
        <dbReference type="ChEBI" id="CHEBI:58950"/>
        <dbReference type="ChEBI" id="CHEBI:138261"/>
        <dbReference type="ChEBI" id="CHEBI:456215"/>
    </reaction>
    <physiologicalReaction direction="left-to-right" evidence="15">
        <dbReference type="Rhea" id="RHEA:54537"/>
    </physiologicalReaction>
</comment>
<dbReference type="GO" id="GO:0005524">
    <property type="term" value="F:ATP binding"/>
    <property type="evidence" value="ECO:0007669"/>
    <property type="project" value="UniProtKB-KW"/>
</dbReference>
<dbReference type="FunFam" id="3.30.300.30:FF:000002">
    <property type="entry name" value="Long-chain fatty acid transport protein 1"/>
    <property type="match status" value="1"/>
</dbReference>
<evidence type="ECO:0000256" key="17">
    <source>
        <dbReference type="ARBA" id="ARBA00046271"/>
    </source>
</evidence>
<evidence type="ECO:0000256" key="4">
    <source>
        <dbReference type="ARBA" id="ARBA00022475"/>
    </source>
</evidence>
<dbReference type="GO" id="GO:0005789">
    <property type="term" value="C:endoplasmic reticulum membrane"/>
    <property type="evidence" value="ECO:0007669"/>
    <property type="project" value="TreeGrafter"/>
</dbReference>
<evidence type="ECO:0000256" key="6">
    <source>
        <dbReference type="ARBA" id="ARBA00022692"/>
    </source>
</evidence>
<dbReference type="GO" id="GO:0005778">
    <property type="term" value="C:peroxisomal membrane"/>
    <property type="evidence" value="ECO:0007669"/>
    <property type="project" value="UniProtKB-SubCell"/>
</dbReference>
<accession>A0A834IBK1</accession>
<evidence type="ECO:0000256" key="14">
    <source>
        <dbReference type="ARBA" id="ARBA00026121"/>
    </source>
</evidence>
<dbReference type="Pfam" id="PF00501">
    <property type="entry name" value="AMP-binding"/>
    <property type="match status" value="1"/>
</dbReference>